<feature type="transmembrane region" description="Helical" evidence="7">
    <location>
        <begin position="252"/>
        <end position="273"/>
    </location>
</feature>
<reference evidence="9" key="1">
    <citation type="submission" date="2022-08" db="EMBL/GenBank/DDBJ databases">
        <authorList>
            <person name="Somphong A."/>
            <person name="Phongsopitanun W."/>
        </authorList>
    </citation>
    <scope>NUCLEOTIDE SEQUENCE</scope>
    <source>
        <strain evidence="9">LP05-1</strain>
    </source>
</reference>
<dbReference type="InterPro" id="IPR050545">
    <property type="entry name" value="Mycobact_MmpL"/>
</dbReference>
<dbReference type="EMBL" id="JANUGQ010000012">
    <property type="protein sequence ID" value="MCS0637051.1"/>
    <property type="molecule type" value="Genomic_DNA"/>
</dbReference>
<keyword evidence="3 7" id="KW-0812">Transmembrane</keyword>
<feature type="transmembrane region" description="Helical" evidence="7">
    <location>
        <begin position="300"/>
        <end position="320"/>
    </location>
</feature>
<dbReference type="Pfam" id="PF03176">
    <property type="entry name" value="MMPL"/>
    <property type="match status" value="2"/>
</dbReference>
<keyword evidence="10" id="KW-1185">Reference proteome</keyword>
<comment type="caution">
    <text evidence="9">The sequence shown here is derived from an EMBL/GenBank/DDBJ whole genome shotgun (WGS) entry which is preliminary data.</text>
</comment>
<feature type="transmembrane region" description="Helical" evidence="7">
    <location>
        <begin position="533"/>
        <end position="553"/>
    </location>
</feature>
<gene>
    <name evidence="9" type="ORF">NX801_15545</name>
</gene>
<evidence type="ECO:0000256" key="5">
    <source>
        <dbReference type="ARBA" id="ARBA00023136"/>
    </source>
</evidence>
<protein>
    <submittedName>
        <fullName evidence="9">MMPL family transporter</fullName>
    </submittedName>
</protein>
<dbReference type="Gene3D" id="1.20.1640.10">
    <property type="entry name" value="Multidrug efflux transporter AcrB transmembrane domain"/>
    <property type="match status" value="2"/>
</dbReference>
<keyword evidence="4 7" id="KW-1133">Transmembrane helix</keyword>
<feature type="transmembrane region" description="Helical" evidence="7">
    <location>
        <begin position="592"/>
        <end position="614"/>
    </location>
</feature>
<dbReference type="Proteomes" id="UP001431313">
    <property type="component" value="Unassembled WGS sequence"/>
</dbReference>
<dbReference type="InterPro" id="IPR000731">
    <property type="entry name" value="SSD"/>
</dbReference>
<feature type="transmembrane region" description="Helical" evidence="7">
    <location>
        <begin position="668"/>
        <end position="687"/>
    </location>
</feature>
<feature type="compositionally biased region" description="Basic and acidic residues" evidence="6">
    <location>
        <begin position="722"/>
        <end position="738"/>
    </location>
</feature>
<evidence type="ECO:0000259" key="8">
    <source>
        <dbReference type="PROSITE" id="PS50156"/>
    </source>
</evidence>
<feature type="transmembrane region" description="Helical" evidence="7">
    <location>
        <begin position="207"/>
        <end position="240"/>
    </location>
</feature>
<feature type="transmembrane region" description="Helical" evidence="7">
    <location>
        <begin position="385"/>
        <end position="405"/>
    </location>
</feature>
<feature type="transmembrane region" description="Helical" evidence="7">
    <location>
        <begin position="326"/>
        <end position="349"/>
    </location>
</feature>
<feature type="transmembrane region" description="Helical" evidence="7">
    <location>
        <begin position="565"/>
        <end position="586"/>
    </location>
</feature>
<evidence type="ECO:0000313" key="9">
    <source>
        <dbReference type="EMBL" id="MCS0637051.1"/>
    </source>
</evidence>
<evidence type="ECO:0000256" key="1">
    <source>
        <dbReference type="ARBA" id="ARBA00004651"/>
    </source>
</evidence>
<proteinExistence type="predicted"/>
<accession>A0ABT2CK09</accession>
<dbReference type="SUPFAM" id="SSF82866">
    <property type="entry name" value="Multidrug efflux transporter AcrB transmembrane domain"/>
    <property type="match status" value="2"/>
</dbReference>
<dbReference type="PANTHER" id="PTHR33406:SF13">
    <property type="entry name" value="MEMBRANE PROTEIN YDFJ"/>
    <property type="match status" value="1"/>
</dbReference>
<name>A0ABT2CK09_9ACTN</name>
<organism evidence="9 10">
    <name type="scientific">Streptomyces pyxinae</name>
    <dbReference type="NCBI Taxonomy" id="2970734"/>
    <lineage>
        <taxon>Bacteria</taxon>
        <taxon>Bacillati</taxon>
        <taxon>Actinomycetota</taxon>
        <taxon>Actinomycetes</taxon>
        <taxon>Kitasatosporales</taxon>
        <taxon>Streptomycetaceae</taxon>
        <taxon>Streptomyces</taxon>
    </lineage>
</organism>
<feature type="transmembrane region" description="Helical" evidence="7">
    <location>
        <begin position="642"/>
        <end position="662"/>
    </location>
</feature>
<evidence type="ECO:0000256" key="7">
    <source>
        <dbReference type="SAM" id="Phobius"/>
    </source>
</evidence>
<evidence type="ECO:0000256" key="4">
    <source>
        <dbReference type="ARBA" id="ARBA00022989"/>
    </source>
</evidence>
<feature type="domain" description="SSD" evidence="8">
    <location>
        <begin position="222"/>
        <end position="351"/>
    </location>
</feature>
<feature type="region of interest" description="Disordered" evidence="6">
    <location>
        <begin position="714"/>
        <end position="738"/>
    </location>
</feature>
<dbReference type="InterPro" id="IPR004869">
    <property type="entry name" value="MMPL_dom"/>
</dbReference>
<sequence length="738" mass="76801">MADGPAGVSAEKFSGSRWDGATDRLTRTAVGRGRLIMALWAALVVASCAFAFMRPESFGAPALTVPGSESQRAAALVARGMPGLGTEQMMLAFTSSSLRVEDEAYQRAMAATVRELDEEPGAGEVVPLPGETRPGSRHAYLLLGMPGGQGERQAALPRVADAARHAAESASRGRVTVSLTGVTPVFTELARSDLRELRTIECFTVPVAALVLAVGMGSLGAALVPLLVAGAGIAVSVGTLAVLGPVRPVDTVMLAVATTVGLGLGLDYALLILMRYRQSRERGEPPGEAMARAMATAGRSVLWCGAAVLVTASALLTVPVPVARGIGLTALITTLVTLAGALTLLPAVLPRLDPWLDAGSLRRRTSRGAGSLWVRWAHHLMRRPWPYLLGVTTALLLATAPVAGLRLGMHVDRGSVAASDTGRGLARMEADGIAGVTLIALPHPPEDGPVDTEALLDALRADPRVALVTAMDNGKDLTLVEVGERFPADSATAAALARHIRAAAPGLLPDRQPVLTGGPAATLTDLRSSVVAAVWRVAAIVLAGTFLLLLVLFRSLLIPLKAIAMNLLTVGAALGLLGLTAGHLGGNGEVNVIVPLLAVTIVFGLSMDYEVFLVHRIAEHYRSGGDNRAAVAHGLRHTARPVTLAAAVMSVVFLGLMASGRSELRQEGFAVAVAVFLDATVVRMVLVPSLMRLLGHRNWWLPPPLARVLPPVSPRGTGVPAPRERAPATGVRDRTAAP</sequence>
<keyword evidence="2" id="KW-1003">Cell membrane</keyword>
<dbReference type="RefSeq" id="WP_258788317.1">
    <property type="nucleotide sequence ID" value="NZ_JANUGQ010000012.1"/>
</dbReference>
<evidence type="ECO:0000256" key="6">
    <source>
        <dbReference type="SAM" id="MobiDB-lite"/>
    </source>
</evidence>
<dbReference type="PANTHER" id="PTHR33406">
    <property type="entry name" value="MEMBRANE PROTEIN MJ1562-RELATED"/>
    <property type="match status" value="1"/>
</dbReference>
<keyword evidence="5 7" id="KW-0472">Membrane</keyword>
<evidence type="ECO:0000313" key="10">
    <source>
        <dbReference type="Proteomes" id="UP001431313"/>
    </source>
</evidence>
<evidence type="ECO:0000256" key="3">
    <source>
        <dbReference type="ARBA" id="ARBA00022692"/>
    </source>
</evidence>
<dbReference type="PROSITE" id="PS50156">
    <property type="entry name" value="SSD"/>
    <property type="match status" value="1"/>
</dbReference>
<comment type="subcellular location">
    <subcellularLocation>
        <location evidence="1">Cell membrane</location>
        <topology evidence="1">Multi-pass membrane protein</topology>
    </subcellularLocation>
</comment>
<evidence type="ECO:0000256" key="2">
    <source>
        <dbReference type="ARBA" id="ARBA00022475"/>
    </source>
</evidence>
<feature type="transmembrane region" description="Helical" evidence="7">
    <location>
        <begin position="35"/>
        <end position="53"/>
    </location>
</feature>